<dbReference type="RefSeq" id="WP_139998481.1">
    <property type="nucleotide sequence ID" value="NZ_VFJE01000049.1"/>
</dbReference>
<name>A0A501QH72_9FLAO</name>
<evidence type="ECO:0000313" key="4">
    <source>
        <dbReference type="Proteomes" id="UP000319175"/>
    </source>
</evidence>
<feature type="domain" description="Secretion system C-terminal sorting" evidence="2">
    <location>
        <begin position="110"/>
        <end position="173"/>
    </location>
</feature>
<evidence type="ECO:0000259" key="2">
    <source>
        <dbReference type="Pfam" id="PF18962"/>
    </source>
</evidence>
<accession>A0A501QH72</accession>
<reference evidence="3 4" key="1">
    <citation type="submission" date="2019-06" db="EMBL/GenBank/DDBJ databases">
        <title>Flavobacterium sp. MaA-Y11 from geoumgang.</title>
        <authorList>
            <person name="Jeong S."/>
        </authorList>
    </citation>
    <scope>NUCLEOTIDE SEQUENCE [LARGE SCALE GENOMIC DNA]</scope>
    <source>
        <strain evidence="3 4">MaA-Y11</strain>
    </source>
</reference>
<reference evidence="3 4" key="2">
    <citation type="submission" date="2019-06" db="EMBL/GenBank/DDBJ databases">
        <authorList>
            <person name="Seo Y."/>
        </authorList>
    </citation>
    <scope>NUCLEOTIDE SEQUENCE [LARGE SCALE GENOMIC DNA]</scope>
    <source>
        <strain evidence="3 4">MaA-Y11</strain>
    </source>
</reference>
<gene>
    <name evidence="3" type="ORF">FJA49_02440</name>
</gene>
<comment type="caution">
    <text evidence="3">The sequence shown here is derived from an EMBL/GenBank/DDBJ whole genome shotgun (WGS) entry which is preliminary data.</text>
</comment>
<dbReference type="InterPro" id="IPR026444">
    <property type="entry name" value="Secre_tail"/>
</dbReference>
<sequence length="179" mass="18957">MFTPAEGTCAAIQTVSVTIKELVAAPTGEEIQDFLEGATLADFEVTGQNILWYDAPTGGNLLSPADVIVSGGIYYASQTLDCGESSDRLKVIAGTALGTPVFGNENFNYYPNPVKDIMTVSHTETIDSVAVFNVLGQQVFAKTVNGTVFTLPFSTMPSGTYIVKVIAGQTSKAFKAIKE</sequence>
<protein>
    <submittedName>
        <fullName evidence="3">T9SS type A sorting domain-containing protein</fullName>
    </submittedName>
</protein>
<keyword evidence="4" id="KW-1185">Reference proteome</keyword>
<keyword evidence="1" id="KW-0732">Signal</keyword>
<dbReference type="EMBL" id="VFJE01000049">
    <property type="protein sequence ID" value="TPD72239.1"/>
    <property type="molecule type" value="Genomic_DNA"/>
</dbReference>
<organism evidence="3 4">
    <name type="scientific">Flavobacterium microcysteis</name>
    <dbReference type="NCBI Taxonomy" id="2596891"/>
    <lineage>
        <taxon>Bacteria</taxon>
        <taxon>Pseudomonadati</taxon>
        <taxon>Bacteroidota</taxon>
        <taxon>Flavobacteriia</taxon>
        <taxon>Flavobacteriales</taxon>
        <taxon>Flavobacteriaceae</taxon>
        <taxon>Flavobacterium</taxon>
    </lineage>
</organism>
<dbReference type="AlphaFoldDB" id="A0A501QH72"/>
<dbReference type="OrthoDB" id="1373043at2"/>
<evidence type="ECO:0000313" key="3">
    <source>
        <dbReference type="EMBL" id="TPD72239.1"/>
    </source>
</evidence>
<proteinExistence type="predicted"/>
<dbReference type="Proteomes" id="UP000319175">
    <property type="component" value="Unassembled WGS sequence"/>
</dbReference>
<dbReference type="Pfam" id="PF18962">
    <property type="entry name" value="Por_Secre_tail"/>
    <property type="match status" value="1"/>
</dbReference>
<evidence type="ECO:0000256" key="1">
    <source>
        <dbReference type="ARBA" id="ARBA00022729"/>
    </source>
</evidence>
<dbReference type="NCBIfam" id="TIGR04183">
    <property type="entry name" value="Por_Secre_tail"/>
    <property type="match status" value="1"/>
</dbReference>